<gene>
    <name evidence="1" type="ORF">DPMN_025647</name>
</gene>
<protein>
    <submittedName>
        <fullName evidence="1">Uncharacterized protein</fullName>
    </submittedName>
</protein>
<keyword evidence="2" id="KW-1185">Reference proteome</keyword>
<reference evidence="1" key="1">
    <citation type="journal article" date="2019" name="bioRxiv">
        <title>The Genome of the Zebra Mussel, Dreissena polymorpha: A Resource for Invasive Species Research.</title>
        <authorList>
            <person name="McCartney M.A."/>
            <person name="Auch B."/>
            <person name="Kono T."/>
            <person name="Mallez S."/>
            <person name="Zhang Y."/>
            <person name="Obille A."/>
            <person name="Becker A."/>
            <person name="Abrahante J.E."/>
            <person name="Garbe J."/>
            <person name="Badalamenti J.P."/>
            <person name="Herman A."/>
            <person name="Mangelson H."/>
            <person name="Liachko I."/>
            <person name="Sullivan S."/>
            <person name="Sone E.D."/>
            <person name="Koren S."/>
            <person name="Silverstein K.A.T."/>
            <person name="Beckman K.B."/>
            <person name="Gohl D.M."/>
        </authorList>
    </citation>
    <scope>NUCLEOTIDE SEQUENCE</scope>
    <source>
        <strain evidence="1">Duluth1</strain>
        <tissue evidence="1">Whole animal</tissue>
    </source>
</reference>
<sequence>MEKYILERFLEWNSPLHVNIIKAFNSVDREFLQRLLIHYGGPGKSTDIFREA</sequence>
<name>A0A9D4LRR4_DREPO</name>
<comment type="caution">
    <text evidence="1">The sequence shown here is derived from an EMBL/GenBank/DDBJ whole genome shotgun (WGS) entry which is preliminary data.</text>
</comment>
<dbReference type="EMBL" id="JAIWYP010000002">
    <property type="protein sequence ID" value="KAH3862674.1"/>
    <property type="molecule type" value="Genomic_DNA"/>
</dbReference>
<organism evidence="1 2">
    <name type="scientific">Dreissena polymorpha</name>
    <name type="common">Zebra mussel</name>
    <name type="synonym">Mytilus polymorpha</name>
    <dbReference type="NCBI Taxonomy" id="45954"/>
    <lineage>
        <taxon>Eukaryota</taxon>
        <taxon>Metazoa</taxon>
        <taxon>Spiralia</taxon>
        <taxon>Lophotrochozoa</taxon>
        <taxon>Mollusca</taxon>
        <taxon>Bivalvia</taxon>
        <taxon>Autobranchia</taxon>
        <taxon>Heteroconchia</taxon>
        <taxon>Euheterodonta</taxon>
        <taxon>Imparidentia</taxon>
        <taxon>Neoheterodontei</taxon>
        <taxon>Myida</taxon>
        <taxon>Dreissenoidea</taxon>
        <taxon>Dreissenidae</taxon>
        <taxon>Dreissena</taxon>
    </lineage>
</organism>
<evidence type="ECO:0000313" key="2">
    <source>
        <dbReference type="Proteomes" id="UP000828390"/>
    </source>
</evidence>
<reference evidence="1" key="2">
    <citation type="submission" date="2020-11" db="EMBL/GenBank/DDBJ databases">
        <authorList>
            <person name="McCartney M.A."/>
            <person name="Auch B."/>
            <person name="Kono T."/>
            <person name="Mallez S."/>
            <person name="Becker A."/>
            <person name="Gohl D.M."/>
            <person name="Silverstein K.A.T."/>
            <person name="Koren S."/>
            <person name="Bechman K.B."/>
            <person name="Herman A."/>
            <person name="Abrahante J.E."/>
            <person name="Garbe J."/>
        </authorList>
    </citation>
    <scope>NUCLEOTIDE SEQUENCE</scope>
    <source>
        <strain evidence="1">Duluth1</strain>
        <tissue evidence="1">Whole animal</tissue>
    </source>
</reference>
<accession>A0A9D4LRR4</accession>
<dbReference type="AlphaFoldDB" id="A0A9D4LRR4"/>
<proteinExistence type="predicted"/>
<evidence type="ECO:0000313" key="1">
    <source>
        <dbReference type="EMBL" id="KAH3862674.1"/>
    </source>
</evidence>
<dbReference type="Proteomes" id="UP000828390">
    <property type="component" value="Unassembled WGS sequence"/>
</dbReference>